<evidence type="ECO:0008006" key="4">
    <source>
        <dbReference type="Google" id="ProtNLM"/>
    </source>
</evidence>
<feature type="signal peptide" evidence="1">
    <location>
        <begin position="1"/>
        <end position="22"/>
    </location>
</feature>
<evidence type="ECO:0000256" key="1">
    <source>
        <dbReference type="SAM" id="SignalP"/>
    </source>
</evidence>
<keyword evidence="3" id="KW-1185">Reference proteome</keyword>
<protein>
    <recommendedName>
        <fullName evidence="4">Cadherin domain-containing protein</fullName>
    </recommendedName>
</protein>
<dbReference type="Proteomes" id="UP000231960">
    <property type="component" value="Unassembled WGS sequence"/>
</dbReference>
<organism evidence="2 3">
    <name type="scientific">Avrilella dinanensis</name>
    <dbReference type="NCBI Taxonomy" id="2008672"/>
    <lineage>
        <taxon>Bacteria</taxon>
        <taxon>Pseudomonadati</taxon>
        <taxon>Bacteroidota</taxon>
        <taxon>Flavobacteriia</taxon>
        <taxon>Flavobacteriales</taxon>
        <taxon>Flavobacteriaceae</taxon>
        <taxon>Avrilella</taxon>
    </lineage>
</organism>
<reference evidence="2 3" key="1">
    <citation type="submission" date="2017-06" db="EMBL/GenBank/DDBJ databases">
        <title>Description of Avrilella dinanensis gen. nov. sp. nov.</title>
        <authorList>
            <person name="Leyer C."/>
            <person name="Sassi M."/>
            <person name="Minet J."/>
            <person name="Kayal S."/>
            <person name="Cattoir V."/>
        </authorList>
    </citation>
    <scope>NUCLEOTIDE SEQUENCE [LARGE SCALE GENOMIC DNA]</scope>
    <source>
        <strain evidence="2 3">UR159</strain>
    </source>
</reference>
<dbReference type="EMBL" id="NIPO01000001">
    <property type="protein sequence ID" value="PJR03058.1"/>
    <property type="molecule type" value="Genomic_DNA"/>
</dbReference>
<evidence type="ECO:0000313" key="2">
    <source>
        <dbReference type="EMBL" id="PJR03058.1"/>
    </source>
</evidence>
<comment type="caution">
    <text evidence="2">The sequence shown here is derived from an EMBL/GenBank/DDBJ whole genome shotgun (WGS) entry which is preliminary data.</text>
</comment>
<keyword evidence="1" id="KW-0732">Signal</keyword>
<sequence>MKNKYILKSLLLLSFLALGTNAIGQTTKKRADVALGERRNHIALGIKGSWGNRSDMNADNARDTDESTFARVRGNSGLALGVGGLDERLRLDHTATIPAGTKYYSKVGLDGGNELLGALLGGSLGNVLSDVLSLVLLGNADADFSLQNGTTTVLSGNIYSSDFAGRSDMFIGLSGANEYYMVMTPDQDYNRFQLQVEVGGTLLGLGNNAQVNIYDAFYYENLNTCDVPILTSYTATGGLLSLVNSAPVTDSHYAIDNDLDTYSTIGITSLLNVTTASTVEQFFYLPTEVDDKSVRITMQLPASLLNLAVAQQSSVVFYNDGAEVATVNIDEEVLGLDVLGLINSDDVAFSFAAAPKDPITGDIIPFDKVGIRINIPVGLDLLGGSNIRVYDFTLINDEPITQKVCTKEFIRTVGGVDIRETKFNITDIIPNYNAVNTYTISDANGNAVDLSIEGNEWQPLGSYVIRGITGSDEYCPDENVSIMAIQDTQYRINGKIAISMPLDANDDETPDAQHTFNLADYNVIDREDENADVTADYNTIQIFAEDNPTVDLMGQTIEYDQIGSYNYYVKTTNIANPDCDLVRRVTVYVYDKAECEYRFEQLMADQESASTVSLLGIPLGGTSESARAIDGDLSTHGSVFNVVSLLGIGTTSQKLMFTEGGGNKVIEAGTPVTVKIGQDYSLLQVIGGLTIQAVNTNGDAVGSLLSVDEIDLANVLVGDNIFEFTFIPEIDGVPIDYSGVQVNLGSVLGLGNTMRVYGAFIDERTPVADATCNPNITVDGAEIPGNLDATLLLNTSTRDVLWGTQDIGLGVATLLSSTLYGYQAADAINDPGNPLHGTPDFDTYAEFNAAAGVLNQMSLTVKFKEIARPGDKVRFVFGREGGSILDANVLGNALTIQRYMGTIAIGEPVVVDANALIQLDLLGLINPQATGKYAYMLEGIGAPFDRVEVRSGNIATLELLSTSLRIYDVSLLPYFAFDSDDETTTLCTSAPFEIEKMDPCTSYEISYAYPTLDVDGNITAWNDIVGSEVVIANETEDRVQYRLQMKELLREYNEAGTLYMKVITTRQECLYGDAQYLKVKIAACGAIVNPMIRTRLNTN</sequence>
<gene>
    <name evidence="2" type="ORF">CDL10_00050</name>
</gene>
<name>A0A2M9R2I4_9FLAO</name>
<proteinExistence type="predicted"/>
<dbReference type="AlphaFoldDB" id="A0A2M9R2I4"/>
<evidence type="ECO:0000313" key="3">
    <source>
        <dbReference type="Proteomes" id="UP000231960"/>
    </source>
</evidence>
<accession>A0A2M9R2I4</accession>
<feature type="chain" id="PRO_5014702671" description="Cadherin domain-containing protein" evidence="1">
    <location>
        <begin position="23"/>
        <end position="1099"/>
    </location>
</feature>